<keyword evidence="2" id="KW-0489">Methyltransferase</keyword>
<dbReference type="SUPFAM" id="SSF53335">
    <property type="entry name" value="S-adenosyl-L-methionine-dependent methyltransferases"/>
    <property type="match status" value="1"/>
</dbReference>
<feature type="domain" description="Methyltransferase" evidence="1">
    <location>
        <begin position="41"/>
        <end position="137"/>
    </location>
</feature>
<dbReference type="CDD" id="cd02440">
    <property type="entry name" value="AdoMet_MTases"/>
    <property type="match status" value="1"/>
</dbReference>
<keyword evidence="3" id="KW-1185">Reference proteome</keyword>
<reference evidence="2 3" key="1">
    <citation type="submission" date="2018-08" db="EMBL/GenBank/DDBJ databases">
        <title>Verrucosispora craniellae sp. nov., isolated from a marine sponge in the South China Sea.</title>
        <authorList>
            <person name="Li L."/>
            <person name="Lin H.W."/>
        </authorList>
    </citation>
    <scope>NUCLEOTIDE SEQUENCE [LARGE SCALE GENOMIC DNA]</scope>
    <source>
        <strain evidence="2 3">LHW63014</strain>
    </source>
</reference>
<dbReference type="GO" id="GO:0032259">
    <property type="term" value="P:methylation"/>
    <property type="evidence" value="ECO:0007669"/>
    <property type="project" value="UniProtKB-KW"/>
</dbReference>
<evidence type="ECO:0000313" key="3">
    <source>
        <dbReference type="Proteomes" id="UP000262621"/>
    </source>
</evidence>
<keyword evidence="2" id="KW-0808">Transferase</keyword>
<name>A0A372FYU0_9ACTN</name>
<accession>A0A372FYU0</accession>
<dbReference type="RefSeq" id="WP_117228585.1">
    <property type="nucleotide sequence ID" value="NZ_CP061725.1"/>
</dbReference>
<dbReference type="OrthoDB" id="4528595at2"/>
<dbReference type="AlphaFoldDB" id="A0A372FYU0"/>
<sequence length="240" mass="25457">MSDEYQIAGEYLHLLSEAAWQALRTPVTQALRGAAGDATLVDIGAGSGLGTEVLAATVPDGDVIAVEPSPLLRAVLLSRVAAHPDLRQRVTTLAGDALGVELPGRLGAVLAMNMIGHLDPDGRRTFLRRVAERLVPGAPLVLNLQPPAEPTPVPFTVFGEVQVGRHTYEGGGSAEPSGSAAVTWRMRYRVLDTDGAVLREDHADYRWHVVAPEVLLTEMADAGLTGEIGALDVVRATRRP</sequence>
<gene>
    <name evidence="2" type="ORF">D0Q02_14920</name>
</gene>
<evidence type="ECO:0000259" key="1">
    <source>
        <dbReference type="Pfam" id="PF13649"/>
    </source>
</evidence>
<dbReference type="GO" id="GO:0008168">
    <property type="term" value="F:methyltransferase activity"/>
    <property type="evidence" value="ECO:0007669"/>
    <property type="project" value="UniProtKB-KW"/>
</dbReference>
<dbReference type="InterPro" id="IPR041698">
    <property type="entry name" value="Methyltransf_25"/>
</dbReference>
<dbReference type="Gene3D" id="3.40.50.150">
    <property type="entry name" value="Vaccinia Virus protein VP39"/>
    <property type="match status" value="1"/>
</dbReference>
<organism evidence="2 3">
    <name type="scientific">Micromonospora craniellae</name>
    <dbReference type="NCBI Taxonomy" id="2294034"/>
    <lineage>
        <taxon>Bacteria</taxon>
        <taxon>Bacillati</taxon>
        <taxon>Actinomycetota</taxon>
        <taxon>Actinomycetes</taxon>
        <taxon>Micromonosporales</taxon>
        <taxon>Micromonosporaceae</taxon>
        <taxon>Micromonospora</taxon>
    </lineage>
</organism>
<proteinExistence type="predicted"/>
<evidence type="ECO:0000313" key="2">
    <source>
        <dbReference type="EMBL" id="RFS45893.1"/>
    </source>
</evidence>
<comment type="caution">
    <text evidence="2">The sequence shown here is derived from an EMBL/GenBank/DDBJ whole genome shotgun (WGS) entry which is preliminary data.</text>
</comment>
<dbReference type="EMBL" id="QVFU01000013">
    <property type="protein sequence ID" value="RFS45893.1"/>
    <property type="molecule type" value="Genomic_DNA"/>
</dbReference>
<dbReference type="Proteomes" id="UP000262621">
    <property type="component" value="Unassembled WGS sequence"/>
</dbReference>
<dbReference type="InterPro" id="IPR029063">
    <property type="entry name" value="SAM-dependent_MTases_sf"/>
</dbReference>
<dbReference type="Pfam" id="PF13649">
    <property type="entry name" value="Methyltransf_25"/>
    <property type="match status" value="1"/>
</dbReference>
<protein>
    <submittedName>
        <fullName evidence="2">Class I SAM-dependent methyltransferase</fullName>
    </submittedName>
</protein>